<dbReference type="AlphaFoldDB" id="A0A371FBJ8"/>
<evidence type="ECO:0000256" key="1">
    <source>
        <dbReference type="SAM" id="MobiDB-lite"/>
    </source>
</evidence>
<gene>
    <name evidence="2" type="ORF">CR513_44416</name>
</gene>
<dbReference type="OrthoDB" id="687843at2759"/>
<reference evidence="2" key="1">
    <citation type="submission" date="2018-05" db="EMBL/GenBank/DDBJ databases">
        <title>Draft genome of Mucuna pruriens seed.</title>
        <authorList>
            <person name="Nnadi N.E."/>
            <person name="Vos R."/>
            <person name="Hasami M.H."/>
            <person name="Devisetty U.K."/>
            <person name="Aguiy J.C."/>
        </authorList>
    </citation>
    <scope>NUCLEOTIDE SEQUENCE [LARGE SCALE GENOMIC DNA]</scope>
    <source>
        <strain evidence="2">JCA_2017</strain>
    </source>
</reference>
<comment type="caution">
    <text evidence="2">The sequence shown here is derived from an EMBL/GenBank/DDBJ whole genome shotgun (WGS) entry which is preliminary data.</text>
</comment>
<evidence type="ECO:0000313" key="2">
    <source>
        <dbReference type="EMBL" id="RDX75675.1"/>
    </source>
</evidence>
<keyword evidence="3" id="KW-1185">Reference proteome</keyword>
<dbReference type="PANTHER" id="PTHR34657">
    <property type="entry name" value="EMBRYO SAC DEVELOPMENT ARREST 6"/>
    <property type="match status" value="1"/>
</dbReference>
<feature type="non-terminal residue" evidence="2">
    <location>
        <position position="1"/>
    </location>
</feature>
<feature type="compositionally biased region" description="Basic and acidic residues" evidence="1">
    <location>
        <begin position="47"/>
        <end position="63"/>
    </location>
</feature>
<dbReference type="EMBL" id="QJKJ01009754">
    <property type="protein sequence ID" value="RDX75675.1"/>
    <property type="molecule type" value="Genomic_DNA"/>
</dbReference>
<organism evidence="2 3">
    <name type="scientific">Mucuna pruriens</name>
    <name type="common">Velvet bean</name>
    <name type="synonym">Dolichos pruriens</name>
    <dbReference type="NCBI Taxonomy" id="157652"/>
    <lineage>
        <taxon>Eukaryota</taxon>
        <taxon>Viridiplantae</taxon>
        <taxon>Streptophyta</taxon>
        <taxon>Embryophyta</taxon>
        <taxon>Tracheophyta</taxon>
        <taxon>Spermatophyta</taxon>
        <taxon>Magnoliopsida</taxon>
        <taxon>eudicotyledons</taxon>
        <taxon>Gunneridae</taxon>
        <taxon>Pentapetalae</taxon>
        <taxon>rosids</taxon>
        <taxon>fabids</taxon>
        <taxon>Fabales</taxon>
        <taxon>Fabaceae</taxon>
        <taxon>Papilionoideae</taxon>
        <taxon>50 kb inversion clade</taxon>
        <taxon>NPAAA clade</taxon>
        <taxon>indigoferoid/millettioid clade</taxon>
        <taxon>Phaseoleae</taxon>
        <taxon>Mucuna</taxon>
    </lineage>
</organism>
<dbReference type="PANTHER" id="PTHR34657:SF10">
    <property type="entry name" value="F21M11.6 PROTEIN"/>
    <property type="match status" value="1"/>
</dbReference>
<evidence type="ECO:0000313" key="3">
    <source>
        <dbReference type="Proteomes" id="UP000257109"/>
    </source>
</evidence>
<dbReference type="Proteomes" id="UP000257109">
    <property type="component" value="Unassembled WGS sequence"/>
</dbReference>
<feature type="compositionally biased region" description="Basic and acidic residues" evidence="1">
    <location>
        <begin position="22"/>
        <end position="32"/>
    </location>
</feature>
<proteinExistence type="predicted"/>
<feature type="region of interest" description="Disordered" evidence="1">
    <location>
        <begin position="1"/>
        <end position="69"/>
    </location>
</feature>
<dbReference type="STRING" id="157652.A0A371FBJ8"/>
<sequence length="140" mass="15760">MSTKTMRPPTRRVPWPTGDSSGSKRKERDRGIPRPKSSPTPSITKLLKQDKPNSESEPGEKGPDPVPTQMLLAGYLAHEFLSKGTLLGRQWGQSPSPQDESQQQKYQRYVELTLLLKTEGAHLFDIVNPTQLAHFLNKKK</sequence>
<name>A0A371FBJ8_MUCPR</name>
<protein>
    <submittedName>
        <fullName evidence="2">Uncharacterized protein</fullName>
    </submittedName>
</protein>
<accession>A0A371FBJ8</accession>